<evidence type="ECO:0000313" key="5">
    <source>
        <dbReference type="EMBL" id="GAS89517.1"/>
    </source>
</evidence>
<dbReference type="STRING" id="146020.RMCB_3613"/>
<gene>
    <name evidence="5" type="ORF">RMCB_3613</name>
</gene>
<dbReference type="Proteomes" id="UP000069620">
    <property type="component" value="Unassembled WGS sequence"/>
</dbReference>
<comment type="similarity">
    <text evidence="1 3">Belongs to the short-chain dehydrogenases/reductases (SDR) family.</text>
</comment>
<evidence type="ECO:0000256" key="3">
    <source>
        <dbReference type="RuleBase" id="RU000363"/>
    </source>
</evidence>
<dbReference type="InterPro" id="IPR020904">
    <property type="entry name" value="Sc_DH/Rdtase_CS"/>
</dbReference>
<dbReference type="SUPFAM" id="SSF51735">
    <property type="entry name" value="NAD(P)-binding Rossmann-fold domains"/>
    <property type="match status" value="1"/>
</dbReference>
<organism evidence="5 6">
    <name type="scientific">Mycolicibacterium brisbanense</name>
    <dbReference type="NCBI Taxonomy" id="146020"/>
    <lineage>
        <taxon>Bacteria</taxon>
        <taxon>Bacillati</taxon>
        <taxon>Actinomycetota</taxon>
        <taxon>Actinomycetes</taxon>
        <taxon>Mycobacteriales</taxon>
        <taxon>Mycobacteriaceae</taxon>
        <taxon>Mycolicibacterium</taxon>
    </lineage>
</organism>
<dbReference type="Pfam" id="PF00106">
    <property type="entry name" value="adh_short"/>
    <property type="match status" value="1"/>
</dbReference>
<dbReference type="InterPro" id="IPR036291">
    <property type="entry name" value="NAD(P)-bd_dom_sf"/>
</dbReference>
<dbReference type="AlphaFoldDB" id="A0A100W0Q9"/>
<keyword evidence="2" id="KW-0560">Oxidoreductase</keyword>
<keyword evidence="6" id="KW-1185">Reference proteome</keyword>
<dbReference type="PROSITE" id="PS00061">
    <property type="entry name" value="ADH_SHORT"/>
    <property type="match status" value="1"/>
</dbReference>
<dbReference type="GO" id="GO:0016491">
    <property type="term" value="F:oxidoreductase activity"/>
    <property type="evidence" value="ECO:0007669"/>
    <property type="project" value="UniProtKB-KW"/>
</dbReference>
<dbReference type="PANTHER" id="PTHR44196:SF1">
    <property type="entry name" value="DEHYDROGENASE_REDUCTASE SDR FAMILY MEMBER 7B"/>
    <property type="match status" value="1"/>
</dbReference>
<evidence type="ECO:0000256" key="2">
    <source>
        <dbReference type="ARBA" id="ARBA00023002"/>
    </source>
</evidence>
<dbReference type="PRINTS" id="PR00081">
    <property type="entry name" value="GDHRDH"/>
</dbReference>
<reference evidence="6" key="1">
    <citation type="journal article" date="2016" name="Genome Announc.">
        <title>Draft Genome Sequences of Five Rapidly Growing Mycobacterium Species, M. thermoresistibile, M. fortuitum subsp. acetamidolyticum, M. canariasense, M. brisbanense, and M. novocastrense.</title>
        <authorList>
            <person name="Katahira K."/>
            <person name="Ogura Y."/>
            <person name="Gotoh Y."/>
            <person name="Hayashi T."/>
        </authorList>
    </citation>
    <scope>NUCLEOTIDE SEQUENCE [LARGE SCALE GENOMIC DNA]</scope>
    <source>
        <strain evidence="6">JCM15654</strain>
    </source>
</reference>
<dbReference type="InterPro" id="IPR002347">
    <property type="entry name" value="SDR_fam"/>
</dbReference>
<comment type="caution">
    <text evidence="5">The sequence shown here is derived from an EMBL/GenBank/DDBJ whole genome shotgun (WGS) entry which is preliminary data.</text>
</comment>
<dbReference type="EMBL" id="BCSX01000031">
    <property type="protein sequence ID" value="GAS89517.1"/>
    <property type="molecule type" value="Genomic_DNA"/>
</dbReference>
<evidence type="ECO:0000313" key="6">
    <source>
        <dbReference type="Proteomes" id="UP000069620"/>
    </source>
</evidence>
<name>A0A100W0Q9_9MYCO</name>
<dbReference type="Gene3D" id="3.40.50.720">
    <property type="entry name" value="NAD(P)-binding Rossmann-like Domain"/>
    <property type="match status" value="1"/>
</dbReference>
<accession>A0A100W0Q9</accession>
<dbReference type="SMART" id="SM00822">
    <property type="entry name" value="PKS_KR"/>
    <property type="match status" value="1"/>
</dbReference>
<dbReference type="InterPro" id="IPR057326">
    <property type="entry name" value="KR_dom"/>
</dbReference>
<dbReference type="RefSeq" id="WP_062829888.1">
    <property type="nucleotide sequence ID" value="NZ_BCSX01000031.1"/>
</dbReference>
<feature type="domain" description="Ketoreductase" evidence="4">
    <location>
        <begin position="6"/>
        <end position="194"/>
    </location>
</feature>
<reference evidence="6" key="2">
    <citation type="submission" date="2016-02" db="EMBL/GenBank/DDBJ databases">
        <title>Draft genome sequence of five rapidly growing Mycobacterium species.</title>
        <authorList>
            <person name="Katahira K."/>
            <person name="Gotou Y."/>
            <person name="Iida K."/>
            <person name="Ogura Y."/>
            <person name="Hayashi T."/>
        </authorList>
    </citation>
    <scope>NUCLEOTIDE SEQUENCE [LARGE SCALE GENOMIC DNA]</scope>
    <source>
        <strain evidence="6">JCM15654</strain>
    </source>
</reference>
<evidence type="ECO:0000259" key="4">
    <source>
        <dbReference type="SMART" id="SM00822"/>
    </source>
</evidence>
<evidence type="ECO:0000256" key="1">
    <source>
        <dbReference type="ARBA" id="ARBA00006484"/>
    </source>
</evidence>
<dbReference type="PANTHER" id="PTHR44196">
    <property type="entry name" value="DEHYDROGENASE/REDUCTASE SDR FAMILY MEMBER 7B"/>
    <property type="match status" value="1"/>
</dbReference>
<sequence length="249" mass="26050">MSVTANTVLVTGGGSGIGRGLAETLHRAGNQVVIAGRRQAPLQAVADANPGIACRHLDLADPDSITRLAAELTDTHPGLNVLVNNAGVMHTEDLRTGAAATAEIAQTTVAINLLGPIRLTAALLPALLARPQAAIVNVTSALAFVPKAAAPTYSATKAGLHAYTQSLRRQLRRTSVKVIEIIPPRVETDMLAGQDDGTDAMSLDAFVAETISLLHSQPDAEEVVVHAAKRVRFAARDGHYDDIFDAVNP</sequence>
<dbReference type="OrthoDB" id="9810734at2"/>
<protein>
    <submittedName>
        <fullName evidence="5">DltE protein</fullName>
    </submittedName>
</protein>
<proteinExistence type="inferred from homology"/>
<dbReference type="PRINTS" id="PR00080">
    <property type="entry name" value="SDRFAMILY"/>
</dbReference>
<dbReference type="GO" id="GO:0016020">
    <property type="term" value="C:membrane"/>
    <property type="evidence" value="ECO:0007669"/>
    <property type="project" value="TreeGrafter"/>
</dbReference>